<gene>
    <name evidence="8" type="ORF">SAMN05216215_105422</name>
</gene>
<evidence type="ECO:0000256" key="2">
    <source>
        <dbReference type="ARBA" id="ARBA00022553"/>
    </source>
</evidence>
<keyword evidence="3 7" id="KW-0547">Nucleotide-binding</keyword>
<dbReference type="Gene3D" id="3.90.640.10">
    <property type="entry name" value="Actin, Chain A, domain 4"/>
    <property type="match status" value="1"/>
</dbReference>
<dbReference type="GO" id="GO:0140662">
    <property type="term" value="F:ATP-dependent protein folding chaperone"/>
    <property type="evidence" value="ECO:0007669"/>
    <property type="project" value="InterPro"/>
</dbReference>
<evidence type="ECO:0000313" key="9">
    <source>
        <dbReference type="Proteomes" id="UP000199529"/>
    </source>
</evidence>
<evidence type="ECO:0000256" key="5">
    <source>
        <dbReference type="ARBA" id="ARBA00023016"/>
    </source>
</evidence>
<dbReference type="EMBL" id="FNOK01000054">
    <property type="protein sequence ID" value="SDZ25043.1"/>
    <property type="molecule type" value="Genomic_DNA"/>
</dbReference>
<evidence type="ECO:0000256" key="6">
    <source>
        <dbReference type="ARBA" id="ARBA00023186"/>
    </source>
</evidence>
<dbReference type="GO" id="GO:0005524">
    <property type="term" value="F:ATP binding"/>
    <property type="evidence" value="ECO:0007669"/>
    <property type="project" value="UniProtKB-KW"/>
</dbReference>
<dbReference type="InterPro" id="IPR029047">
    <property type="entry name" value="HSP70_peptide-bd_sf"/>
</dbReference>
<dbReference type="InterPro" id="IPR018181">
    <property type="entry name" value="Heat_shock_70_CS"/>
</dbReference>
<dbReference type="OrthoDB" id="9766019at2"/>
<keyword evidence="5" id="KW-0346">Stress response</keyword>
<dbReference type="PANTHER" id="PTHR19375">
    <property type="entry name" value="HEAT SHOCK PROTEIN 70KDA"/>
    <property type="match status" value="1"/>
</dbReference>
<accession>A0A1H3RHI2</accession>
<dbReference type="PROSITE" id="PS00297">
    <property type="entry name" value="HSP70_1"/>
    <property type="match status" value="1"/>
</dbReference>
<dbReference type="Pfam" id="PF00012">
    <property type="entry name" value="HSP70"/>
    <property type="match status" value="3"/>
</dbReference>
<dbReference type="CDD" id="cd24029">
    <property type="entry name" value="ASKHA_NBD_HSP70_DnaK_HscA_HscC"/>
    <property type="match status" value="1"/>
</dbReference>
<sequence>MASATFGIDLGTTHSCIAHIDEAARPVIAKSAVGEDTTPSVVYFERPGAALVGTAAKNSALLAPHLVAQLVKRDMGRKNTEFTYHGNRYTPEKISALILRELARAAEENTGHTVRDVVITVPAYFGIAERDATRKAGEIAGLNVLDVLDEPVAAALHHHALDNSSQTRHVLVYDLGGGTFDTTVIRVSGDDIKVVCTDGDGRLGGADWDERIVDHLLAAFRDAHPNLDPSADELAMQEFADRAEEAKKALSATMSRNIALRAAGAAVTVPFTREQLEELTADLLDRTMAITERIIETARGKGVERFDEVLLAGGMTRMPAVAAALKRRFGLDARLSEPDLAVAKGAALFALIRQAKKVQGAPAERQLGISAADVDAMARKRVATVVPRAFGVKALDPRDPLALTDPMRARQMVAHLLQANTELPADTGPYPFQTAVDNQRMAEIEVWEQAGSTPSDELADNTKVGHGMLTGIPARPAGCRIEITFHMSETGALAVHAKELESGNDVRFELKIGGMDQKAVAKARTDIASHQVSG</sequence>
<comment type="similarity">
    <text evidence="1 7">Belongs to the heat shock protein 70 family.</text>
</comment>
<evidence type="ECO:0000256" key="1">
    <source>
        <dbReference type="ARBA" id="ARBA00007381"/>
    </source>
</evidence>
<dbReference type="Gene3D" id="2.60.34.10">
    <property type="entry name" value="Substrate Binding Domain Of DNAk, Chain A, domain 1"/>
    <property type="match status" value="1"/>
</dbReference>
<reference evidence="9" key="1">
    <citation type="submission" date="2016-10" db="EMBL/GenBank/DDBJ databases">
        <authorList>
            <person name="Varghese N."/>
            <person name="Submissions S."/>
        </authorList>
    </citation>
    <scope>NUCLEOTIDE SEQUENCE [LARGE SCALE GENOMIC DNA]</scope>
    <source>
        <strain evidence="9">CGMCC 4.3530</strain>
    </source>
</reference>
<keyword evidence="2" id="KW-0597">Phosphoprotein</keyword>
<keyword evidence="6" id="KW-0143">Chaperone</keyword>
<dbReference type="Gene3D" id="3.30.420.40">
    <property type="match status" value="2"/>
</dbReference>
<dbReference type="InterPro" id="IPR043129">
    <property type="entry name" value="ATPase_NBD"/>
</dbReference>
<keyword evidence="4 7" id="KW-0067">ATP-binding</keyword>
<evidence type="ECO:0000256" key="4">
    <source>
        <dbReference type="ARBA" id="ARBA00022840"/>
    </source>
</evidence>
<keyword evidence="9" id="KW-1185">Reference proteome</keyword>
<evidence type="ECO:0000256" key="7">
    <source>
        <dbReference type="RuleBase" id="RU003322"/>
    </source>
</evidence>
<proteinExistence type="inferred from homology"/>
<dbReference type="InterPro" id="IPR013126">
    <property type="entry name" value="Hsp_70_fam"/>
</dbReference>
<dbReference type="AlphaFoldDB" id="A0A1H3RHI2"/>
<dbReference type="PROSITE" id="PS00329">
    <property type="entry name" value="HSP70_2"/>
    <property type="match status" value="1"/>
</dbReference>
<evidence type="ECO:0000256" key="3">
    <source>
        <dbReference type="ARBA" id="ARBA00022741"/>
    </source>
</evidence>
<dbReference type="PROSITE" id="PS01036">
    <property type="entry name" value="HSP70_3"/>
    <property type="match status" value="1"/>
</dbReference>
<dbReference type="PRINTS" id="PR00301">
    <property type="entry name" value="HEATSHOCK70"/>
</dbReference>
<name>A0A1H3RHI2_9PSEU</name>
<dbReference type="SUPFAM" id="SSF53067">
    <property type="entry name" value="Actin-like ATPase domain"/>
    <property type="match status" value="2"/>
</dbReference>
<protein>
    <submittedName>
        <fullName evidence="8">Molecular chaperone DnaK (HSP70)</fullName>
    </submittedName>
</protein>
<dbReference type="FunFam" id="3.30.420.40:FF:000545">
    <property type="entry name" value="Endoplasmic reticulum chaperone BiP"/>
    <property type="match status" value="1"/>
</dbReference>
<dbReference type="STRING" id="418495.SAMN05216215_105422"/>
<dbReference type="SUPFAM" id="SSF100920">
    <property type="entry name" value="Heat shock protein 70kD (HSP70), peptide-binding domain"/>
    <property type="match status" value="1"/>
</dbReference>
<dbReference type="FunFam" id="3.90.640.10:FF:000003">
    <property type="entry name" value="Molecular chaperone DnaK"/>
    <property type="match status" value="1"/>
</dbReference>
<evidence type="ECO:0000313" key="8">
    <source>
        <dbReference type="EMBL" id="SDZ25043.1"/>
    </source>
</evidence>
<dbReference type="Proteomes" id="UP000199529">
    <property type="component" value="Unassembled WGS sequence"/>
</dbReference>
<dbReference type="RefSeq" id="WP_093275399.1">
    <property type="nucleotide sequence ID" value="NZ_FNOK01000054.1"/>
</dbReference>
<organism evidence="8 9">
    <name type="scientific">Saccharopolyspora shandongensis</name>
    <dbReference type="NCBI Taxonomy" id="418495"/>
    <lineage>
        <taxon>Bacteria</taxon>
        <taxon>Bacillati</taxon>
        <taxon>Actinomycetota</taxon>
        <taxon>Actinomycetes</taxon>
        <taxon>Pseudonocardiales</taxon>
        <taxon>Pseudonocardiaceae</taxon>
        <taxon>Saccharopolyspora</taxon>
    </lineage>
</organism>